<evidence type="ECO:0000259" key="1">
    <source>
        <dbReference type="Pfam" id="PF21197"/>
    </source>
</evidence>
<dbReference type="HOGENOM" id="CLU_018289_0_0_6"/>
<dbReference type="EnsemblBacteria" id="AAS61925">
    <property type="protein sequence ID" value="AAS61925"/>
    <property type="gene ID" value="YP_1695"/>
</dbReference>
<dbReference type="SUPFAM" id="SSF103515">
    <property type="entry name" value="Autotransporter"/>
    <property type="match status" value="1"/>
</dbReference>
<dbReference type="NCBIfam" id="NF007468">
    <property type="entry name" value="PRK10049.1"/>
    <property type="match status" value="1"/>
</dbReference>
<dbReference type="InterPro" id="IPR049003">
    <property type="entry name" value="PgaA_barrel"/>
</dbReference>
<proteinExistence type="predicted"/>
<gene>
    <name evidence="2" type="primary">hmsH</name>
    <name evidence="2" type="ordered locus">YP_1695</name>
</gene>
<feature type="domain" description="PgaA membrane beta barrel" evidence="1">
    <location>
        <begin position="550"/>
        <end position="843"/>
    </location>
</feature>
<dbReference type="InterPro" id="IPR011990">
    <property type="entry name" value="TPR-like_helical_dom_sf"/>
</dbReference>
<reference evidence="3" key="1">
    <citation type="journal article" date="2004" name="DNA Res.">
        <title>Complete genome sequence of Yersinia pestis strain 91001, an isolate avirulent to humans.</title>
        <authorList>
            <person name="Song Y."/>
            <person name="Tong Z."/>
            <person name="Wang J."/>
            <person name="Wang L."/>
            <person name="Guo Z."/>
            <person name="Han Y."/>
            <person name="Zhang J."/>
            <person name="Pei D."/>
            <person name="Zhou D."/>
            <person name="Qin H."/>
            <person name="Pang X."/>
            <person name="Han Y."/>
            <person name="Zhai J."/>
            <person name="Li M."/>
            <person name="Cui B."/>
            <person name="Qi Z."/>
            <person name="Jin L."/>
            <person name="Dai R."/>
            <person name="Chen F."/>
            <person name="Li S."/>
            <person name="Ye C."/>
            <person name="Du Z."/>
            <person name="Lin W."/>
            <person name="Wang J."/>
            <person name="Yu J."/>
            <person name="Yang H."/>
            <person name="Wang J."/>
            <person name="Huang P."/>
            <person name="Yang R."/>
        </authorList>
    </citation>
    <scope>NUCLEOTIDE SEQUENCE [LARGE SCALE GENOMIC DNA]</scope>
    <source>
        <strain evidence="3">91001 / Biovar Mediaevalis</strain>
    </source>
</reference>
<dbReference type="NCBIfam" id="NF011172">
    <property type="entry name" value="PRK14574.1"/>
    <property type="match status" value="1"/>
</dbReference>
<name>A0A0H2W5H1_YERPE</name>
<dbReference type="SUPFAM" id="SSF48452">
    <property type="entry name" value="TPR-like"/>
    <property type="match status" value="1"/>
</dbReference>
<dbReference type="AlphaFoldDB" id="A0A0H2W5H1"/>
<organism evidence="2 3">
    <name type="scientific">Yersinia pestis</name>
    <dbReference type="NCBI Taxonomy" id="632"/>
    <lineage>
        <taxon>Bacteria</taxon>
        <taxon>Pseudomonadati</taxon>
        <taxon>Pseudomonadota</taxon>
        <taxon>Gammaproteobacteria</taxon>
        <taxon>Enterobacterales</taxon>
        <taxon>Yersiniaceae</taxon>
        <taxon>Yersinia</taxon>
    </lineage>
</organism>
<dbReference type="InterPro" id="IPR036709">
    <property type="entry name" value="Autotransporte_beta_dom_sf"/>
</dbReference>
<dbReference type="Pfam" id="PF21197">
    <property type="entry name" value="PgaA_barrel"/>
    <property type="match status" value="1"/>
</dbReference>
<sequence length="843" mass="95947">MYVQEVAFLDHQTSCWLKGYIMYNAFTTLLRPLHWHRMTLLALFISGFVVNPAMADTQYDSLIIRARAGDTAPVLDYLQEESKAGPLQSGQVDDWLQIAGWAGRDQEVIDVYERYQSSMNISSRGLASAARAYRNEKRWDQALALWQSSLKKDPTNPDLISGMIMTQADAGRGGVVLKQATELAERDPTVQNYMTLSYLNRATDRNYDALQASSEAVRLAPTSEEVLKNHLEILQRNRIVEPALRLAKENPNLVSAEHYRQLERDAAAEQVRMAVLPTRSETERFDIADKALADYQNLLTRWGKDPEAQADYQRARIDRLGALLVRHQTADLIKEYEAMEAEGYKMPDYARRWAASAYIDRRLPEKAAPILSSLYYSDGKTFRNSDDLLDADDLYYSLNESEQLDKAYQFAVNYSEQTPYQVGVYGLPGKEPNDDWIEGQTLLVQSLVALNDLPTAQKKLEDLSSTAPANQNLRIALASIYLARDLPRKAEQELKAVESLAPRSLILERAQAETAMALQEWHQMELLTDDVISRSPEDIPSQELDRQRKVHNMYELRVSGNRVISSNSPVSGNKDYGVETLLYSPPIAENWRVFGGGSYNNGQFEEGTGISRILRLGGEWTSRDHWVEGEISNQNYGNGNKVGARLSTWYDLNDHWRVGGQVERLAKDTPLRALKNKVTTNSASAYVFWKADDKRDAELSVTPSRFSDGNNRWEYEFNGRQRIWTGPYLTADFNLGLAASQNSKEDVIYYNPKRDFAYVPAVTLNHIMYRRYKTIWSQQVQLGVGGYWEKNYGNGLVTTAGYGQRVQWNDVIDTGVAVVYDKRPYDGKREHDVTLSFDLNYRF</sequence>
<evidence type="ECO:0000313" key="2">
    <source>
        <dbReference type="EMBL" id="AAS61925.1"/>
    </source>
</evidence>
<protein>
    <submittedName>
        <fullName evidence="2">Hemin storage system, HmsH protein</fullName>
    </submittedName>
</protein>
<dbReference type="Gene3D" id="1.25.40.10">
    <property type="entry name" value="Tetratricopeptide repeat domain"/>
    <property type="match status" value="2"/>
</dbReference>
<dbReference type="GO" id="GO:1901515">
    <property type="term" value="F:poly-beta-1,6-N-acetyl-D-glucosamine transmembrane transporter activity"/>
    <property type="evidence" value="ECO:0007669"/>
    <property type="project" value="InterPro"/>
</dbReference>
<dbReference type="NCBIfam" id="TIGR03939">
    <property type="entry name" value="PGA_TPR_OMP"/>
    <property type="match status" value="1"/>
</dbReference>
<dbReference type="InterPro" id="IPR023870">
    <property type="entry name" value="PGA_export_porin_PgaA"/>
</dbReference>
<dbReference type="KEGG" id="ypm:YP_1695"/>
<dbReference type="Proteomes" id="UP000001019">
    <property type="component" value="Chromosome"/>
</dbReference>
<evidence type="ECO:0000313" key="3">
    <source>
        <dbReference type="Proteomes" id="UP000001019"/>
    </source>
</evidence>
<accession>A0A0H2W5H1</accession>
<dbReference type="EMBL" id="AE017042">
    <property type="protein sequence ID" value="AAS61925.1"/>
    <property type="molecule type" value="Genomic_DNA"/>
</dbReference>